<dbReference type="Pfam" id="PF00856">
    <property type="entry name" value="SET"/>
    <property type="match status" value="1"/>
</dbReference>
<dbReference type="EMBL" id="MCFC01000045">
    <property type="protein sequence ID" value="ORY26705.1"/>
    <property type="molecule type" value="Genomic_DNA"/>
</dbReference>
<keyword evidence="8" id="KW-1185">Reference proteome</keyword>
<evidence type="ECO:0000256" key="2">
    <source>
        <dbReference type="ARBA" id="ARBA00022679"/>
    </source>
</evidence>
<keyword evidence="1" id="KW-0489">Methyltransferase</keyword>
<dbReference type="InterPro" id="IPR046341">
    <property type="entry name" value="SET_dom_sf"/>
</dbReference>
<feature type="region of interest" description="Disordered" evidence="4">
    <location>
        <begin position="1"/>
        <end position="29"/>
    </location>
</feature>
<evidence type="ECO:0000259" key="5">
    <source>
        <dbReference type="PROSITE" id="PS50280"/>
    </source>
</evidence>
<feature type="compositionally biased region" description="Pro residues" evidence="4">
    <location>
        <begin position="1"/>
        <end position="12"/>
    </location>
</feature>
<protein>
    <recommendedName>
        <fullName evidence="9">Post-SET domain-containing protein</fullName>
    </recommendedName>
</protein>
<feature type="domain" description="Post-SET" evidence="6">
    <location>
        <begin position="153"/>
        <end position="169"/>
    </location>
</feature>
<feature type="compositionally biased region" description="Polar residues" evidence="4">
    <location>
        <begin position="17"/>
        <end position="26"/>
    </location>
</feature>
<dbReference type="InParanoid" id="A0A1Y2AXT1"/>
<reference evidence="7 8" key="1">
    <citation type="submission" date="2016-07" db="EMBL/GenBank/DDBJ databases">
        <title>Pervasive Adenine N6-methylation of Active Genes in Fungi.</title>
        <authorList>
            <consortium name="DOE Joint Genome Institute"/>
            <person name="Mondo S.J."/>
            <person name="Dannebaum R.O."/>
            <person name="Kuo R.C."/>
            <person name="Labutti K."/>
            <person name="Haridas S."/>
            <person name="Kuo A."/>
            <person name="Salamov A."/>
            <person name="Ahrendt S.R."/>
            <person name="Lipzen A."/>
            <person name="Sullivan W."/>
            <person name="Andreopoulos W.B."/>
            <person name="Clum A."/>
            <person name="Lindquist E."/>
            <person name="Daum C."/>
            <person name="Ramamoorthy G.K."/>
            <person name="Gryganskyi A."/>
            <person name="Culley D."/>
            <person name="Magnuson J.K."/>
            <person name="James T.Y."/>
            <person name="O'Malley M.A."/>
            <person name="Stajich J.E."/>
            <person name="Spatafora J.W."/>
            <person name="Visel A."/>
            <person name="Grigoriev I.V."/>
        </authorList>
    </citation>
    <scope>NUCLEOTIDE SEQUENCE [LARGE SCALE GENOMIC DNA]</scope>
    <source>
        <strain evidence="7 8">68-887.2</strain>
    </source>
</reference>
<name>A0A1Y2AXT1_9TREE</name>
<dbReference type="STRING" id="71784.A0A1Y2AXT1"/>
<dbReference type="SUPFAM" id="SSF82199">
    <property type="entry name" value="SET domain"/>
    <property type="match status" value="1"/>
</dbReference>
<comment type="caution">
    <text evidence="7">The sequence shown here is derived from an EMBL/GenBank/DDBJ whole genome shotgun (WGS) entry which is preliminary data.</text>
</comment>
<proteinExistence type="predicted"/>
<dbReference type="PANTHER" id="PTHR12350">
    <property type="entry name" value="HISTONE-LYSINE N-METHYLTRANSFERASE-RELATED"/>
    <property type="match status" value="1"/>
</dbReference>
<feature type="domain" description="SET" evidence="5">
    <location>
        <begin position="35"/>
        <end position="145"/>
    </location>
</feature>
<evidence type="ECO:0008006" key="9">
    <source>
        <dbReference type="Google" id="ProtNLM"/>
    </source>
</evidence>
<accession>A0A1Y2AXT1</accession>
<dbReference type="InterPro" id="IPR001214">
    <property type="entry name" value="SET_dom"/>
</dbReference>
<evidence type="ECO:0000256" key="1">
    <source>
        <dbReference type="ARBA" id="ARBA00022603"/>
    </source>
</evidence>
<dbReference type="InterPro" id="IPR003616">
    <property type="entry name" value="Post-SET_dom"/>
</dbReference>
<dbReference type="AlphaFoldDB" id="A0A1Y2AXT1"/>
<sequence length="202" mass="22410">MPAPASILPPQPETIYTKPTYSNTRGGKTYKPTHQGLLRVEFTPPADGQDGEAYSSRLVVDKDIPPNTVVTFLNNLSSGTKAYSSVQYGVSPHEHFELNSDLLFMNHSCEPTVYLDISSRDPTKWHVRTTSRGLRAGEDVTFFYPSTEWDMAQGFDCSCGTSTCLGHISGAKHLSLEQLESRGYVNEHIRTLKSRQTSNGHI</sequence>
<dbReference type="Gene3D" id="2.170.270.10">
    <property type="entry name" value="SET domain"/>
    <property type="match status" value="1"/>
</dbReference>
<evidence type="ECO:0000256" key="4">
    <source>
        <dbReference type="SAM" id="MobiDB-lite"/>
    </source>
</evidence>
<keyword evidence="2" id="KW-0808">Transferase</keyword>
<evidence type="ECO:0000259" key="6">
    <source>
        <dbReference type="PROSITE" id="PS50868"/>
    </source>
</evidence>
<gene>
    <name evidence="7" type="ORF">BCR39DRAFT_540529</name>
</gene>
<dbReference type="GO" id="GO:0008168">
    <property type="term" value="F:methyltransferase activity"/>
    <property type="evidence" value="ECO:0007669"/>
    <property type="project" value="UniProtKB-KW"/>
</dbReference>
<organism evidence="7 8">
    <name type="scientific">Naematelia encephala</name>
    <dbReference type="NCBI Taxonomy" id="71784"/>
    <lineage>
        <taxon>Eukaryota</taxon>
        <taxon>Fungi</taxon>
        <taxon>Dikarya</taxon>
        <taxon>Basidiomycota</taxon>
        <taxon>Agaricomycotina</taxon>
        <taxon>Tremellomycetes</taxon>
        <taxon>Tremellales</taxon>
        <taxon>Naemateliaceae</taxon>
        <taxon>Naematelia</taxon>
    </lineage>
</organism>
<dbReference type="OrthoDB" id="5984008at2759"/>
<dbReference type="InterPro" id="IPR053201">
    <property type="entry name" value="Flavunoidine_N-MTase"/>
</dbReference>
<dbReference type="Proteomes" id="UP000193986">
    <property type="component" value="Unassembled WGS sequence"/>
</dbReference>
<evidence type="ECO:0000313" key="7">
    <source>
        <dbReference type="EMBL" id="ORY26705.1"/>
    </source>
</evidence>
<dbReference type="PANTHER" id="PTHR12350:SF19">
    <property type="entry name" value="SET DOMAIN-CONTAINING PROTEIN"/>
    <property type="match status" value="1"/>
</dbReference>
<evidence type="ECO:0000256" key="3">
    <source>
        <dbReference type="ARBA" id="ARBA00022691"/>
    </source>
</evidence>
<dbReference type="PROSITE" id="PS50280">
    <property type="entry name" value="SET"/>
    <property type="match status" value="1"/>
</dbReference>
<dbReference type="PROSITE" id="PS50868">
    <property type="entry name" value="POST_SET"/>
    <property type="match status" value="1"/>
</dbReference>
<dbReference type="GO" id="GO:0032259">
    <property type="term" value="P:methylation"/>
    <property type="evidence" value="ECO:0007669"/>
    <property type="project" value="UniProtKB-KW"/>
</dbReference>
<evidence type="ECO:0000313" key="8">
    <source>
        <dbReference type="Proteomes" id="UP000193986"/>
    </source>
</evidence>
<keyword evidence="3" id="KW-0949">S-adenosyl-L-methionine</keyword>